<gene>
    <name evidence="2" type="ORF">PSFLO_01314</name>
</gene>
<keyword evidence="1" id="KW-1133">Transmembrane helix</keyword>
<keyword evidence="1" id="KW-0812">Transmembrane</keyword>
<evidence type="ECO:0000313" key="3">
    <source>
        <dbReference type="Proteomes" id="UP000323386"/>
    </source>
</evidence>
<accession>A0A5C3EU10</accession>
<keyword evidence="3" id="KW-1185">Reference proteome</keyword>
<name>A0A5C3EU10_9BASI</name>
<keyword evidence="1" id="KW-0472">Membrane</keyword>
<dbReference type="EMBL" id="OOIP01000003">
    <property type="protein sequence ID" value="SPO35843.1"/>
    <property type="molecule type" value="Genomic_DNA"/>
</dbReference>
<proteinExistence type="predicted"/>
<evidence type="ECO:0000313" key="2">
    <source>
        <dbReference type="EMBL" id="SPO35843.1"/>
    </source>
</evidence>
<organism evidence="2 3">
    <name type="scientific">Pseudozyma flocculosa</name>
    <dbReference type="NCBI Taxonomy" id="84751"/>
    <lineage>
        <taxon>Eukaryota</taxon>
        <taxon>Fungi</taxon>
        <taxon>Dikarya</taxon>
        <taxon>Basidiomycota</taxon>
        <taxon>Ustilaginomycotina</taxon>
        <taxon>Ustilaginomycetes</taxon>
        <taxon>Ustilaginales</taxon>
        <taxon>Ustilaginaceae</taxon>
        <taxon>Pseudozyma</taxon>
    </lineage>
</organism>
<feature type="transmembrane region" description="Helical" evidence="1">
    <location>
        <begin position="12"/>
        <end position="30"/>
    </location>
</feature>
<dbReference type="AlphaFoldDB" id="A0A5C3EU10"/>
<evidence type="ECO:0000256" key="1">
    <source>
        <dbReference type="SAM" id="Phobius"/>
    </source>
</evidence>
<reference evidence="2 3" key="1">
    <citation type="submission" date="2018-03" db="EMBL/GenBank/DDBJ databases">
        <authorList>
            <person name="Guldener U."/>
        </authorList>
    </citation>
    <scope>NUCLEOTIDE SEQUENCE [LARGE SCALE GENOMIC DNA]</scope>
    <source>
        <strain evidence="2 3">DAOM196992</strain>
    </source>
</reference>
<dbReference type="Proteomes" id="UP000323386">
    <property type="component" value="Unassembled WGS sequence"/>
</dbReference>
<sequence length="126" mass="13546">MATARLFAIYRHILRAALVAMVIYAALPITPFGRGVPRSFGGTVMGARITTGKLAVERSFDLLEAPMAVVRREASGHLDAQGPNPPRNLAARDAVPVVKHYWTLDALADSVKPIKKVLFLGGRAGK</sequence>
<protein>
    <submittedName>
        <fullName evidence="2">Uncharacterized protein</fullName>
    </submittedName>
</protein>